<comment type="similarity">
    <text evidence="1">Belongs to the synaptotagmin family.</text>
</comment>
<comment type="caution">
    <text evidence="4">The sequence shown here is derived from an EMBL/GenBank/DDBJ whole genome shotgun (WGS) entry which is preliminary data.</text>
</comment>
<evidence type="ECO:0000259" key="3">
    <source>
        <dbReference type="PROSITE" id="PS50004"/>
    </source>
</evidence>
<feature type="chain" id="PRO_5029630311" evidence="2">
    <location>
        <begin position="18"/>
        <end position="426"/>
    </location>
</feature>
<dbReference type="PROSITE" id="PS50004">
    <property type="entry name" value="C2"/>
    <property type="match status" value="2"/>
</dbReference>
<reference evidence="4 5" key="1">
    <citation type="submission" date="2019-09" db="EMBL/GenBank/DDBJ databases">
        <title>Bird 10,000 Genomes (B10K) Project - Family phase.</title>
        <authorList>
            <person name="Zhang G."/>
        </authorList>
    </citation>
    <scope>NUCLEOTIDE SEQUENCE [LARGE SCALE GENOMIC DNA]</scope>
    <source>
        <strain evidence="4">B10K-DU-021-33</strain>
        <tissue evidence="4">Mixed tissue sample</tissue>
    </source>
</reference>
<evidence type="ECO:0000256" key="1">
    <source>
        <dbReference type="ARBA" id="ARBA00006996"/>
    </source>
</evidence>
<dbReference type="Pfam" id="PF00168">
    <property type="entry name" value="C2"/>
    <property type="match status" value="2"/>
</dbReference>
<feature type="non-terminal residue" evidence="4">
    <location>
        <position position="1"/>
    </location>
</feature>
<dbReference type="Proteomes" id="UP000524558">
    <property type="component" value="Unassembled WGS sequence"/>
</dbReference>
<feature type="domain" description="C2" evidence="3">
    <location>
        <begin position="157"/>
        <end position="279"/>
    </location>
</feature>
<dbReference type="GO" id="GO:0031045">
    <property type="term" value="C:dense core granule"/>
    <property type="evidence" value="ECO:0007669"/>
    <property type="project" value="TreeGrafter"/>
</dbReference>
<dbReference type="AlphaFoldDB" id="A0A7K5NFR7"/>
<feature type="domain" description="C2" evidence="3">
    <location>
        <begin position="287"/>
        <end position="422"/>
    </location>
</feature>
<dbReference type="SMART" id="SM00239">
    <property type="entry name" value="C2"/>
    <property type="match status" value="2"/>
</dbReference>
<gene>
    <name evidence="4" type="primary">Syt13</name>
    <name evidence="4" type="ORF">CHRMAC_R07209</name>
</gene>
<evidence type="ECO:0000313" key="5">
    <source>
        <dbReference type="Proteomes" id="UP000524558"/>
    </source>
</evidence>
<dbReference type="GO" id="GO:0048488">
    <property type="term" value="P:synaptic vesicle endocytosis"/>
    <property type="evidence" value="ECO:0007669"/>
    <property type="project" value="TreeGrafter"/>
</dbReference>
<feature type="signal peptide" evidence="2">
    <location>
        <begin position="1"/>
        <end position="17"/>
    </location>
</feature>
<dbReference type="GO" id="GO:0005886">
    <property type="term" value="C:plasma membrane"/>
    <property type="evidence" value="ECO:0007669"/>
    <property type="project" value="TreeGrafter"/>
</dbReference>
<proteinExistence type="inferred from homology"/>
<dbReference type="EMBL" id="VYZF01000671">
    <property type="protein sequence ID" value="NWT41970.1"/>
    <property type="molecule type" value="Genomic_DNA"/>
</dbReference>
<dbReference type="GO" id="GO:0030424">
    <property type="term" value="C:axon"/>
    <property type="evidence" value="ECO:0007669"/>
    <property type="project" value="TreeGrafter"/>
</dbReference>
<dbReference type="InterPro" id="IPR035892">
    <property type="entry name" value="C2_domain_sf"/>
</dbReference>
<dbReference type="PANTHER" id="PTHR10024:SF250">
    <property type="entry name" value="SYNAPTOTAGMIN-13"/>
    <property type="match status" value="1"/>
</dbReference>
<dbReference type="SUPFAM" id="SSF49562">
    <property type="entry name" value="C2 domain (Calcium/lipid-binding domain, CaLB)"/>
    <property type="match status" value="2"/>
</dbReference>
<dbReference type="GO" id="GO:0001786">
    <property type="term" value="F:phosphatidylserine binding"/>
    <property type="evidence" value="ECO:0007669"/>
    <property type="project" value="TreeGrafter"/>
</dbReference>
<evidence type="ECO:0000313" key="4">
    <source>
        <dbReference type="EMBL" id="NWT41970.1"/>
    </source>
</evidence>
<protein>
    <submittedName>
        <fullName evidence="4">SYT13 protein</fullName>
    </submittedName>
</protein>
<dbReference type="GO" id="GO:0005544">
    <property type="term" value="F:calcium-dependent phospholipid binding"/>
    <property type="evidence" value="ECO:0007669"/>
    <property type="project" value="TreeGrafter"/>
</dbReference>
<dbReference type="CDD" id="cd08407">
    <property type="entry name" value="C2B_Synaptotagmin-13"/>
    <property type="match status" value="1"/>
</dbReference>
<name>A0A7K5NFR7_CHRMC</name>
<organism evidence="4 5">
    <name type="scientific">Chroicocephalus maculipennis</name>
    <name type="common">Brown-hooded gull</name>
    <name type="synonym">Larus maculipennis</name>
    <dbReference type="NCBI Taxonomy" id="287016"/>
    <lineage>
        <taxon>Eukaryota</taxon>
        <taxon>Metazoa</taxon>
        <taxon>Chordata</taxon>
        <taxon>Craniata</taxon>
        <taxon>Vertebrata</taxon>
        <taxon>Euteleostomi</taxon>
        <taxon>Archelosauria</taxon>
        <taxon>Archosauria</taxon>
        <taxon>Dinosauria</taxon>
        <taxon>Saurischia</taxon>
        <taxon>Theropoda</taxon>
        <taxon>Coelurosauria</taxon>
        <taxon>Aves</taxon>
        <taxon>Neognathae</taxon>
        <taxon>Neoaves</taxon>
        <taxon>Charadriiformes</taxon>
        <taxon>Laridae</taxon>
        <taxon>Chroicocephalus</taxon>
    </lineage>
</organism>
<dbReference type="InterPro" id="IPR000008">
    <property type="entry name" value="C2_dom"/>
</dbReference>
<keyword evidence="2" id="KW-0732">Signal</keyword>
<dbReference type="InterPro" id="IPR028692">
    <property type="entry name" value="Syt13_C2B"/>
</dbReference>
<dbReference type="GO" id="GO:0048791">
    <property type="term" value="P:calcium ion-regulated exocytosis of neurotransmitter"/>
    <property type="evidence" value="ECO:0007669"/>
    <property type="project" value="TreeGrafter"/>
</dbReference>
<feature type="non-terminal residue" evidence="4">
    <location>
        <position position="426"/>
    </location>
</feature>
<dbReference type="GO" id="GO:0030276">
    <property type="term" value="F:clathrin binding"/>
    <property type="evidence" value="ECO:0007669"/>
    <property type="project" value="TreeGrafter"/>
</dbReference>
<dbReference type="GO" id="GO:0000149">
    <property type="term" value="F:SNARE binding"/>
    <property type="evidence" value="ECO:0007669"/>
    <property type="project" value="TreeGrafter"/>
</dbReference>
<sequence>MVLSAPVIALGATLGTATSILALCGLTCFCKCKQPGKGLSEKDQEEDTENTKPSVLQPVQQFNVKKTAEPVQPRALLKFPNIYGPKPVVTSPEIVNYTQYSLKTTEEPATGKNTSLDENRMKIQVNEELFVLPQNGVVKDVCVTEHLNPERAASCNQAPELRYSLAYDQQKAELQVALLEGKTQSSSTDTGCHCYVLGTLVSKSGMAEAQTELKKKVLHTLWEEVLRFPLTEDEMPEGTLTLTLRNCDKFSRHSIVGELKLSLANMESFGMAQWERLKTPEKEPSTGHGEVLLSISYLPAANRLLVVIIKAKNLHSKQLKDLLGNDVSVKVTLRHQSLKLKKKQTKRAKHKINPVWNEMIMFEVPHELLRASSVELEMLSQDGAGQSHVLGKCSLGLHVTGTERNHWEEMLRNPRRQIAMWHQLHM</sequence>
<dbReference type="GO" id="GO:0030672">
    <property type="term" value="C:synaptic vesicle membrane"/>
    <property type="evidence" value="ECO:0007669"/>
    <property type="project" value="TreeGrafter"/>
</dbReference>
<dbReference type="PANTHER" id="PTHR10024">
    <property type="entry name" value="SYNAPTOTAGMIN"/>
    <property type="match status" value="1"/>
</dbReference>
<dbReference type="FunFam" id="2.60.40.150:FF:000101">
    <property type="entry name" value="Synaptotagmin 13"/>
    <property type="match status" value="1"/>
</dbReference>
<accession>A0A7K5NFR7</accession>
<evidence type="ECO:0000256" key="2">
    <source>
        <dbReference type="SAM" id="SignalP"/>
    </source>
</evidence>
<dbReference type="Gene3D" id="2.60.40.150">
    <property type="entry name" value="C2 domain"/>
    <property type="match status" value="2"/>
</dbReference>
<keyword evidence="5" id="KW-1185">Reference proteome</keyword>
<dbReference type="GO" id="GO:0005509">
    <property type="term" value="F:calcium ion binding"/>
    <property type="evidence" value="ECO:0007669"/>
    <property type="project" value="TreeGrafter"/>
</dbReference>